<comment type="caution">
    <text evidence="9">The sequence shown here is derived from an EMBL/GenBank/DDBJ whole genome shotgun (WGS) entry which is preliminary data.</text>
</comment>
<evidence type="ECO:0000256" key="1">
    <source>
        <dbReference type="ARBA" id="ARBA00022448"/>
    </source>
</evidence>
<reference evidence="9 10" key="1">
    <citation type="submission" date="2012-09" db="EMBL/GenBank/DDBJ databases">
        <title>Genome Sequence of Bacillus sp. DW5-4.</title>
        <authorList>
            <person name="Lai Q."/>
            <person name="Liu Y."/>
            <person name="Shao Z."/>
        </authorList>
    </citation>
    <scope>NUCLEOTIDE SEQUENCE [LARGE SCALE GENOMIC DNA]</scope>
    <source>
        <strain evidence="9 10">DW5-4</strain>
    </source>
</reference>
<dbReference type="GO" id="GO:0005384">
    <property type="term" value="F:manganese ion transmembrane transporter activity"/>
    <property type="evidence" value="ECO:0007669"/>
    <property type="project" value="UniProtKB-UniRule"/>
</dbReference>
<evidence type="ECO:0000256" key="2">
    <source>
        <dbReference type="ARBA" id="ARBA00022475"/>
    </source>
</evidence>
<comment type="function">
    <text evidence="8">Probably functions as a manganese efflux pump.</text>
</comment>
<dbReference type="AlphaFoldDB" id="A0A081LE98"/>
<accession>A0A081LE98</accession>
<name>A0A081LE98_9BACI</name>
<dbReference type="InterPro" id="IPR022929">
    <property type="entry name" value="Put_MntP"/>
</dbReference>
<keyword evidence="5 8" id="KW-0406">Ion transport</keyword>
<gene>
    <name evidence="8" type="primary">mntP</name>
    <name evidence="9" type="ORF">BA70_10605</name>
</gene>
<dbReference type="OrthoDB" id="1679700at2"/>
<dbReference type="RefSeq" id="WP_034318298.1">
    <property type="nucleotide sequence ID" value="NZ_JAVIKA010000001.1"/>
</dbReference>
<dbReference type="Proteomes" id="UP000028091">
    <property type="component" value="Unassembled WGS sequence"/>
</dbReference>
<dbReference type="GO" id="GO:0005886">
    <property type="term" value="C:plasma membrane"/>
    <property type="evidence" value="ECO:0007669"/>
    <property type="project" value="UniProtKB-SubCell"/>
</dbReference>
<dbReference type="eggNOG" id="COG1971">
    <property type="taxonomic scope" value="Bacteria"/>
</dbReference>
<dbReference type="PANTHER" id="PTHR35529">
    <property type="entry name" value="MANGANESE EFFLUX PUMP MNTP-RELATED"/>
    <property type="match status" value="1"/>
</dbReference>
<dbReference type="EMBL" id="JOTP01000003">
    <property type="protein sequence ID" value="KEP27574.1"/>
    <property type="molecule type" value="Genomic_DNA"/>
</dbReference>
<comment type="subcellular location">
    <subcellularLocation>
        <location evidence="8">Cell membrane</location>
        <topology evidence="8">Multi-pass membrane protein</topology>
    </subcellularLocation>
</comment>
<dbReference type="InterPro" id="IPR003810">
    <property type="entry name" value="Mntp/YtaF"/>
</dbReference>
<dbReference type="HAMAP" id="MF_01521">
    <property type="entry name" value="MntP_pump"/>
    <property type="match status" value="1"/>
</dbReference>
<proteinExistence type="inferred from homology"/>
<evidence type="ECO:0000256" key="6">
    <source>
        <dbReference type="ARBA" id="ARBA00023136"/>
    </source>
</evidence>
<dbReference type="Pfam" id="PF02659">
    <property type="entry name" value="Mntp"/>
    <property type="match status" value="1"/>
</dbReference>
<evidence type="ECO:0000256" key="7">
    <source>
        <dbReference type="ARBA" id="ARBA00023211"/>
    </source>
</evidence>
<evidence type="ECO:0000256" key="8">
    <source>
        <dbReference type="HAMAP-Rule" id="MF_01521"/>
    </source>
</evidence>
<evidence type="ECO:0000256" key="3">
    <source>
        <dbReference type="ARBA" id="ARBA00022692"/>
    </source>
</evidence>
<keyword evidence="6 8" id="KW-0472">Membrane</keyword>
<evidence type="ECO:0000313" key="9">
    <source>
        <dbReference type="EMBL" id="KEP27574.1"/>
    </source>
</evidence>
<keyword evidence="3 8" id="KW-0812">Transmembrane</keyword>
<evidence type="ECO:0000256" key="5">
    <source>
        <dbReference type="ARBA" id="ARBA00023065"/>
    </source>
</evidence>
<feature type="transmembrane region" description="Helical" evidence="8">
    <location>
        <begin position="161"/>
        <end position="182"/>
    </location>
</feature>
<protein>
    <recommendedName>
        <fullName evidence="8">Putative manganese efflux pump MntP</fullName>
    </recommendedName>
</protein>
<keyword evidence="1 8" id="KW-0813">Transport</keyword>
<organism evidence="9 10">
    <name type="scientific">Bacillus zhangzhouensis</name>
    <dbReference type="NCBI Taxonomy" id="1178540"/>
    <lineage>
        <taxon>Bacteria</taxon>
        <taxon>Bacillati</taxon>
        <taxon>Bacillota</taxon>
        <taxon>Bacilli</taxon>
        <taxon>Bacillales</taxon>
        <taxon>Bacillaceae</taxon>
        <taxon>Bacillus</taxon>
    </lineage>
</organism>
<feature type="transmembrane region" description="Helical" evidence="8">
    <location>
        <begin position="39"/>
        <end position="59"/>
    </location>
</feature>
<feature type="transmembrane region" description="Helical" evidence="8">
    <location>
        <begin position="71"/>
        <end position="92"/>
    </location>
</feature>
<keyword evidence="4 8" id="KW-1133">Transmembrane helix</keyword>
<evidence type="ECO:0000313" key="10">
    <source>
        <dbReference type="Proteomes" id="UP000028091"/>
    </source>
</evidence>
<keyword evidence="10" id="KW-1185">Reference proteome</keyword>
<feature type="transmembrane region" description="Helical" evidence="8">
    <location>
        <begin position="132"/>
        <end position="154"/>
    </location>
</feature>
<comment type="similarity">
    <text evidence="8">Belongs to the MntP (TC 9.B.29) family.</text>
</comment>
<evidence type="ECO:0000256" key="4">
    <source>
        <dbReference type="ARBA" id="ARBA00022989"/>
    </source>
</evidence>
<feature type="transmembrane region" description="Helical" evidence="8">
    <location>
        <begin position="12"/>
        <end position="32"/>
    </location>
</feature>
<keyword evidence="7 8" id="KW-0464">Manganese</keyword>
<keyword evidence="2 8" id="KW-1003">Cell membrane</keyword>
<feature type="transmembrane region" description="Helical" evidence="8">
    <location>
        <begin position="99"/>
        <end position="120"/>
    </location>
</feature>
<dbReference type="PANTHER" id="PTHR35529:SF1">
    <property type="entry name" value="MANGANESE EFFLUX PUMP MNTP-RELATED"/>
    <property type="match status" value="1"/>
</dbReference>
<sequence length="184" mass="19803">MNELAGELLTLSIMAFALGMDAFSVGLGMGMIQLRFRQIIYIGLVIGIFHMFMPLFGMLTGQLLSGWLGLLATYIGGALLIVLGLQMIIASIRKEDKPFIAPVGTGLVLFATSVSLDSFSVGLSLGIYGSRVWMTILLFGFFSMLLTWLGLLLGKQVRSWVGSYSGALGGIILLAFGIKLLFPL</sequence>